<organism evidence="1 2">
    <name type="scientific">Porites evermanni</name>
    <dbReference type="NCBI Taxonomy" id="104178"/>
    <lineage>
        <taxon>Eukaryota</taxon>
        <taxon>Metazoa</taxon>
        <taxon>Cnidaria</taxon>
        <taxon>Anthozoa</taxon>
        <taxon>Hexacorallia</taxon>
        <taxon>Scleractinia</taxon>
        <taxon>Fungiina</taxon>
        <taxon>Poritidae</taxon>
        <taxon>Porites</taxon>
    </lineage>
</organism>
<proteinExistence type="predicted"/>
<dbReference type="EMBL" id="CALNXI010000138">
    <property type="protein sequence ID" value="CAH3020155.1"/>
    <property type="molecule type" value="Genomic_DNA"/>
</dbReference>
<protein>
    <submittedName>
        <fullName evidence="1">Uncharacterized protein</fullName>
    </submittedName>
</protein>
<evidence type="ECO:0000313" key="1">
    <source>
        <dbReference type="EMBL" id="CAH3020155.1"/>
    </source>
</evidence>
<dbReference type="Proteomes" id="UP001159427">
    <property type="component" value="Unassembled WGS sequence"/>
</dbReference>
<gene>
    <name evidence="1" type="ORF">PEVE_00005903</name>
</gene>
<reference evidence="1 2" key="1">
    <citation type="submission" date="2022-05" db="EMBL/GenBank/DDBJ databases">
        <authorList>
            <consortium name="Genoscope - CEA"/>
            <person name="William W."/>
        </authorList>
    </citation>
    <scope>NUCLEOTIDE SEQUENCE [LARGE SCALE GENOMIC DNA]</scope>
</reference>
<comment type="caution">
    <text evidence="1">The sequence shown here is derived from an EMBL/GenBank/DDBJ whole genome shotgun (WGS) entry which is preliminary data.</text>
</comment>
<name>A0ABN8LWH0_9CNID</name>
<keyword evidence="2" id="KW-1185">Reference proteome</keyword>
<evidence type="ECO:0000313" key="2">
    <source>
        <dbReference type="Proteomes" id="UP001159427"/>
    </source>
</evidence>
<accession>A0ABN8LWH0</accession>
<sequence>MLKEKGACWSFLKTGHRREASVSVTASSCSVPLSNTCPLLHQRNRTRRGWPNVMWDNAASSSFITNSKAKVEMLDGTKVEISIVKVGGMSETINWYLFPLIDSQGQVVQFEVYGMKVKTADIQSVSVNNVGHLFKDVTLEEIRRPTQGVGARKRAESVTQNIEKLVDIGGFKIKGCIIICTISLLETR</sequence>